<evidence type="ECO:0000256" key="3">
    <source>
        <dbReference type="ARBA" id="ARBA00023125"/>
    </source>
</evidence>
<name>A0ABR9X738_9RHOB</name>
<evidence type="ECO:0000259" key="5">
    <source>
        <dbReference type="PROSITE" id="PS50931"/>
    </source>
</evidence>
<keyword evidence="3" id="KW-0238">DNA-binding</keyword>
<dbReference type="Gene3D" id="1.10.10.10">
    <property type="entry name" value="Winged helix-like DNA-binding domain superfamily/Winged helix DNA-binding domain"/>
    <property type="match status" value="1"/>
</dbReference>
<dbReference type="Pfam" id="PF03466">
    <property type="entry name" value="LysR_substrate"/>
    <property type="match status" value="1"/>
</dbReference>
<keyword evidence="2" id="KW-0805">Transcription regulation</keyword>
<dbReference type="Proteomes" id="UP000607796">
    <property type="component" value="Unassembled WGS sequence"/>
</dbReference>
<organism evidence="6 7">
    <name type="scientific">Salipiger mangrovisoli</name>
    <dbReference type="NCBI Taxonomy" id="2865933"/>
    <lineage>
        <taxon>Bacteria</taxon>
        <taxon>Pseudomonadati</taxon>
        <taxon>Pseudomonadota</taxon>
        <taxon>Alphaproteobacteria</taxon>
        <taxon>Rhodobacterales</taxon>
        <taxon>Roseobacteraceae</taxon>
        <taxon>Salipiger</taxon>
    </lineage>
</organism>
<sequence length="299" mass="32431">MIDPADLRFLTALASAPSLAAAARELNVTPPAVSQRLALLEERLHLRLVDRGRGSLGLTAEGAYLVERAGAILGALAELTDEMAARAGRIEGPLQIIAPFGFGRLRVAPVLARFGAENPDLRPRLMLSEDPLGVMHGGPWDVLIHVGRLPDLRITQRKLASNRRFLVAAPEYTARQGLPISPAEVAKHRVGVVREDRADTTLWPLTRQDEELSLRVAPVFSCNDGEVLRGWALAGHGIVERSEWSVAEDLRAGRLIRVLPGWVLPDADIVALLNPRAVRAARIDAFVDRLAAEVSAGRS</sequence>
<dbReference type="RefSeq" id="WP_194136640.1">
    <property type="nucleotide sequence ID" value="NZ_JADFFK010000018.1"/>
</dbReference>
<keyword evidence="4" id="KW-0804">Transcription</keyword>
<dbReference type="InterPro" id="IPR058163">
    <property type="entry name" value="LysR-type_TF_proteobact-type"/>
</dbReference>
<evidence type="ECO:0000256" key="2">
    <source>
        <dbReference type="ARBA" id="ARBA00023015"/>
    </source>
</evidence>
<dbReference type="EMBL" id="JADFFK010000018">
    <property type="protein sequence ID" value="MBE9639353.1"/>
    <property type="molecule type" value="Genomic_DNA"/>
</dbReference>
<dbReference type="InterPro" id="IPR036390">
    <property type="entry name" value="WH_DNA-bd_sf"/>
</dbReference>
<reference evidence="6 7" key="1">
    <citation type="journal article" date="2021" name="Int. J. Syst. Evol. Microbiol.">
        <title>Salipiger mangrovisoli sp. nov., isolated from mangrove soil and the proposal for the reclassification of Paraphaeobacter pallidus as Salipiger pallidus comb. nov.</title>
        <authorList>
            <person name="Du J."/>
            <person name="Liu Y."/>
            <person name="Pei T."/>
            <person name="Deng M.R."/>
            <person name="Zhu H."/>
        </authorList>
    </citation>
    <scope>NUCLEOTIDE SEQUENCE [LARGE SCALE GENOMIC DNA]</scope>
    <source>
        <strain evidence="6 7">6D45A</strain>
    </source>
</reference>
<evidence type="ECO:0000313" key="7">
    <source>
        <dbReference type="Proteomes" id="UP000607796"/>
    </source>
</evidence>
<dbReference type="PANTHER" id="PTHR30537:SF5">
    <property type="entry name" value="HTH-TYPE TRANSCRIPTIONAL ACTIVATOR TTDR-RELATED"/>
    <property type="match status" value="1"/>
</dbReference>
<dbReference type="Pfam" id="PF00126">
    <property type="entry name" value="HTH_1"/>
    <property type="match status" value="1"/>
</dbReference>
<accession>A0ABR9X738</accession>
<evidence type="ECO:0000256" key="1">
    <source>
        <dbReference type="ARBA" id="ARBA00009437"/>
    </source>
</evidence>
<protein>
    <submittedName>
        <fullName evidence="6">LysR family transcriptional regulator</fullName>
    </submittedName>
</protein>
<dbReference type="SUPFAM" id="SSF46785">
    <property type="entry name" value="Winged helix' DNA-binding domain"/>
    <property type="match status" value="1"/>
</dbReference>
<evidence type="ECO:0000256" key="4">
    <source>
        <dbReference type="ARBA" id="ARBA00023163"/>
    </source>
</evidence>
<feature type="domain" description="HTH lysR-type" evidence="5">
    <location>
        <begin position="2"/>
        <end position="59"/>
    </location>
</feature>
<evidence type="ECO:0000313" key="6">
    <source>
        <dbReference type="EMBL" id="MBE9639353.1"/>
    </source>
</evidence>
<comment type="similarity">
    <text evidence="1">Belongs to the LysR transcriptional regulatory family.</text>
</comment>
<dbReference type="PANTHER" id="PTHR30537">
    <property type="entry name" value="HTH-TYPE TRANSCRIPTIONAL REGULATOR"/>
    <property type="match status" value="1"/>
</dbReference>
<gene>
    <name evidence="6" type="ORF">IQ782_21085</name>
</gene>
<dbReference type="PROSITE" id="PS50931">
    <property type="entry name" value="HTH_LYSR"/>
    <property type="match status" value="1"/>
</dbReference>
<proteinExistence type="inferred from homology"/>
<dbReference type="InterPro" id="IPR000847">
    <property type="entry name" value="LysR_HTH_N"/>
</dbReference>
<dbReference type="SUPFAM" id="SSF53850">
    <property type="entry name" value="Periplasmic binding protein-like II"/>
    <property type="match status" value="1"/>
</dbReference>
<dbReference type="Gene3D" id="3.40.190.290">
    <property type="match status" value="1"/>
</dbReference>
<dbReference type="InterPro" id="IPR036388">
    <property type="entry name" value="WH-like_DNA-bd_sf"/>
</dbReference>
<keyword evidence="7" id="KW-1185">Reference proteome</keyword>
<dbReference type="InterPro" id="IPR005119">
    <property type="entry name" value="LysR_subst-bd"/>
</dbReference>
<comment type="caution">
    <text evidence="6">The sequence shown here is derived from an EMBL/GenBank/DDBJ whole genome shotgun (WGS) entry which is preliminary data.</text>
</comment>